<dbReference type="InterPro" id="IPR052641">
    <property type="entry name" value="AKAP7_isoform_gamma"/>
</dbReference>
<dbReference type="InterPro" id="IPR009097">
    <property type="entry name" value="Cyclic_Pdiesterase"/>
</dbReference>
<dbReference type="GO" id="GO:0034237">
    <property type="term" value="F:protein kinase A regulatory subunit binding"/>
    <property type="evidence" value="ECO:0007669"/>
    <property type="project" value="TreeGrafter"/>
</dbReference>
<feature type="compositionally biased region" description="Polar residues" evidence="1">
    <location>
        <begin position="47"/>
        <end position="58"/>
    </location>
</feature>
<name>A0AAN9B7K5_9CAEN</name>
<evidence type="ECO:0000313" key="4">
    <source>
        <dbReference type="Proteomes" id="UP001374579"/>
    </source>
</evidence>
<reference evidence="3 4" key="1">
    <citation type="submission" date="2024-02" db="EMBL/GenBank/DDBJ databases">
        <title>Chromosome-scale genome assembly of the rough periwinkle Littorina saxatilis.</title>
        <authorList>
            <person name="De Jode A."/>
            <person name="Faria R."/>
            <person name="Formenti G."/>
            <person name="Sims Y."/>
            <person name="Smith T.P."/>
            <person name="Tracey A."/>
            <person name="Wood J.M.D."/>
            <person name="Zagrodzka Z.B."/>
            <person name="Johannesson K."/>
            <person name="Butlin R.K."/>
            <person name="Leder E.H."/>
        </authorList>
    </citation>
    <scope>NUCLEOTIDE SEQUENCE [LARGE SCALE GENOMIC DNA]</scope>
    <source>
        <strain evidence="3">Snail1</strain>
        <tissue evidence="3">Muscle</tissue>
    </source>
</reference>
<dbReference type="Pfam" id="PF10469">
    <property type="entry name" value="AKAP7_NLS"/>
    <property type="match status" value="1"/>
</dbReference>
<feature type="compositionally biased region" description="Acidic residues" evidence="1">
    <location>
        <begin position="1"/>
        <end position="10"/>
    </location>
</feature>
<dbReference type="GO" id="GO:0010738">
    <property type="term" value="P:regulation of protein kinase A signaling"/>
    <property type="evidence" value="ECO:0007669"/>
    <property type="project" value="TreeGrafter"/>
</dbReference>
<keyword evidence="4" id="KW-1185">Reference proteome</keyword>
<dbReference type="AlphaFoldDB" id="A0AAN9B7K5"/>
<dbReference type="GO" id="GO:0005829">
    <property type="term" value="C:cytosol"/>
    <property type="evidence" value="ECO:0007669"/>
    <property type="project" value="TreeGrafter"/>
</dbReference>
<feature type="compositionally biased region" description="Basic and acidic residues" evidence="1">
    <location>
        <begin position="15"/>
        <end position="46"/>
    </location>
</feature>
<gene>
    <name evidence="3" type="ORF">V1264_023668</name>
</gene>
<dbReference type="PANTHER" id="PTHR15934">
    <property type="entry name" value="RNA 2',3'-CYCLIC PHOSPHODIESTERASE"/>
    <property type="match status" value="1"/>
</dbReference>
<dbReference type="EMBL" id="JBAMIC010000011">
    <property type="protein sequence ID" value="KAK7100785.1"/>
    <property type="molecule type" value="Genomic_DNA"/>
</dbReference>
<dbReference type="Proteomes" id="UP001374579">
    <property type="component" value="Unassembled WGS sequence"/>
</dbReference>
<dbReference type="Gene3D" id="3.90.1140.10">
    <property type="entry name" value="Cyclic phosphodiesterase"/>
    <property type="match status" value="1"/>
</dbReference>
<dbReference type="InterPro" id="IPR019510">
    <property type="entry name" value="AKAP7-like_phosphoesterase"/>
</dbReference>
<evidence type="ECO:0000259" key="2">
    <source>
        <dbReference type="Pfam" id="PF10469"/>
    </source>
</evidence>
<dbReference type="PANTHER" id="PTHR15934:SF2">
    <property type="entry name" value="A-KINASE ANCHOR PROTEIN 7-LIKE PHOSPHOESTERASE DOMAIN-CONTAINING PROTEIN"/>
    <property type="match status" value="1"/>
</dbReference>
<proteinExistence type="predicted"/>
<accession>A0AAN9B7K5</accession>
<feature type="region of interest" description="Disordered" evidence="1">
    <location>
        <begin position="1"/>
        <end position="116"/>
    </location>
</feature>
<evidence type="ECO:0000256" key="1">
    <source>
        <dbReference type="SAM" id="MobiDB-lite"/>
    </source>
</evidence>
<dbReference type="SUPFAM" id="SSF55144">
    <property type="entry name" value="LigT-like"/>
    <property type="match status" value="1"/>
</dbReference>
<evidence type="ECO:0000313" key="3">
    <source>
        <dbReference type="EMBL" id="KAK7100785.1"/>
    </source>
</evidence>
<protein>
    <recommendedName>
        <fullName evidence="2">A-kinase anchor protein 7-like phosphoesterase domain-containing protein</fullName>
    </recommendedName>
</protein>
<sequence>MKVEGSEVDSSDTSRQGDGKQQKACERGTMVKDTERLTSSKTKEQSLHNAKSQKSNKSLLHADEMPVKPAELEGASTYEKAKTKSKKANRKTNTRGHKRSGADYHESPLGVLPEYIPENDSRLNKTSEPGRVYNLSTLFSGKLGEGRREQTKRKRPNYFFAVQITNTEVKENLTRLQKDVEEAEPKLKPAFVSVDSAHITLGIMHLGDQEAINRAKAGLHDFQTSHHQQQHHLQLQLSEGEEGEGFGSSDPLVLEVRGLDHFNNNVVFAKVTQGDSLKKLEAIADLLKSCALKQKINLDEKEFAAHLTVMKHSKNPAKLKKSGIKKISSDVYQASRDKIFGVELVTTVQLCSMLKPKKNNYYHIEHEVSLTLKAVSDECATDDG</sequence>
<feature type="compositionally biased region" description="Basic residues" evidence="1">
    <location>
        <begin position="83"/>
        <end position="99"/>
    </location>
</feature>
<comment type="caution">
    <text evidence="3">The sequence shown here is derived from an EMBL/GenBank/DDBJ whole genome shotgun (WGS) entry which is preliminary data.</text>
</comment>
<organism evidence="3 4">
    <name type="scientific">Littorina saxatilis</name>
    <dbReference type="NCBI Taxonomy" id="31220"/>
    <lineage>
        <taxon>Eukaryota</taxon>
        <taxon>Metazoa</taxon>
        <taxon>Spiralia</taxon>
        <taxon>Lophotrochozoa</taxon>
        <taxon>Mollusca</taxon>
        <taxon>Gastropoda</taxon>
        <taxon>Caenogastropoda</taxon>
        <taxon>Littorinimorpha</taxon>
        <taxon>Littorinoidea</taxon>
        <taxon>Littorinidae</taxon>
        <taxon>Littorina</taxon>
    </lineage>
</organism>
<feature type="domain" description="A-kinase anchor protein 7-like phosphoesterase" evidence="2">
    <location>
        <begin position="156"/>
        <end position="370"/>
    </location>
</feature>